<dbReference type="InterPro" id="IPR000792">
    <property type="entry name" value="Tscrpt_reg_LuxR_C"/>
</dbReference>
<dbReference type="RefSeq" id="WP_193780185.1">
    <property type="nucleotide sequence ID" value="NZ_JADDOJ010000027.1"/>
</dbReference>
<evidence type="ECO:0000313" key="6">
    <source>
        <dbReference type="Proteomes" id="UP000715965"/>
    </source>
</evidence>
<dbReference type="InterPro" id="IPR016032">
    <property type="entry name" value="Sig_transdc_resp-reg_C-effctor"/>
</dbReference>
<keyword evidence="6" id="KW-1185">Reference proteome</keyword>
<proteinExistence type="predicted"/>
<keyword evidence="3" id="KW-0804">Transcription</keyword>
<dbReference type="CDD" id="cd06170">
    <property type="entry name" value="LuxR_C_like"/>
    <property type="match status" value="1"/>
</dbReference>
<dbReference type="PROSITE" id="PS50043">
    <property type="entry name" value="HTH_LUXR_2"/>
    <property type="match status" value="1"/>
</dbReference>
<dbReference type="Gene3D" id="1.10.10.10">
    <property type="entry name" value="Winged helix-like DNA-binding domain superfamily/Winged helix DNA-binding domain"/>
    <property type="match status" value="1"/>
</dbReference>
<evidence type="ECO:0000256" key="1">
    <source>
        <dbReference type="ARBA" id="ARBA00023015"/>
    </source>
</evidence>
<dbReference type="PANTHER" id="PTHR44688">
    <property type="entry name" value="DNA-BINDING TRANSCRIPTIONAL ACTIVATOR DEVR_DOSR"/>
    <property type="match status" value="1"/>
</dbReference>
<evidence type="ECO:0000256" key="3">
    <source>
        <dbReference type="ARBA" id="ARBA00023163"/>
    </source>
</evidence>
<feature type="domain" description="HTH luxR-type" evidence="4">
    <location>
        <begin position="166"/>
        <end position="231"/>
    </location>
</feature>
<dbReference type="EMBL" id="JADDOJ010000027">
    <property type="protein sequence ID" value="MBE7940647.1"/>
    <property type="molecule type" value="Genomic_DNA"/>
</dbReference>
<dbReference type="Pfam" id="PF00196">
    <property type="entry name" value="GerE"/>
    <property type="match status" value="1"/>
</dbReference>
<dbReference type="Proteomes" id="UP000715965">
    <property type="component" value="Unassembled WGS sequence"/>
</dbReference>
<dbReference type="SUPFAM" id="SSF46894">
    <property type="entry name" value="C-terminal effector domain of the bipartite response regulators"/>
    <property type="match status" value="1"/>
</dbReference>
<keyword evidence="2" id="KW-0238">DNA-binding</keyword>
<protein>
    <submittedName>
        <fullName evidence="5">Helix-turn-helix domain-containing protein</fullName>
    </submittedName>
</protein>
<name>A0ABR9SE71_9BURK</name>
<evidence type="ECO:0000256" key="2">
    <source>
        <dbReference type="ARBA" id="ARBA00023125"/>
    </source>
</evidence>
<reference evidence="5 6" key="1">
    <citation type="submission" date="2020-10" db="EMBL/GenBank/DDBJ databases">
        <title>Draft genome of Ramlibacter aquaticus LMG 30558.</title>
        <authorList>
            <person name="Props R."/>
        </authorList>
    </citation>
    <scope>NUCLEOTIDE SEQUENCE [LARGE SCALE GENOMIC DNA]</scope>
    <source>
        <strain evidence="5 6">LMG 30558</strain>
    </source>
</reference>
<dbReference type="PANTHER" id="PTHR44688:SF16">
    <property type="entry name" value="DNA-BINDING TRANSCRIPTIONAL ACTIVATOR DEVR_DOSR"/>
    <property type="match status" value="1"/>
</dbReference>
<evidence type="ECO:0000259" key="4">
    <source>
        <dbReference type="PROSITE" id="PS50043"/>
    </source>
</evidence>
<evidence type="ECO:0000313" key="5">
    <source>
        <dbReference type="EMBL" id="MBE7940647.1"/>
    </source>
</evidence>
<gene>
    <name evidence="5" type="ORF">IM725_08700</name>
</gene>
<organism evidence="5 6">
    <name type="scientific">Ramlibacter aquaticus</name>
    <dbReference type="NCBI Taxonomy" id="2780094"/>
    <lineage>
        <taxon>Bacteria</taxon>
        <taxon>Pseudomonadati</taxon>
        <taxon>Pseudomonadota</taxon>
        <taxon>Betaproteobacteria</taxon>
        <taxon>Burkholderiales</taxon>
        <taxon>Comamonadaceae</taxon>
        <taxon>Ramlibacter</taxon>
    </lineage>
</organism>
<dbReference type="InterPro" id="IPR036388">
    <property type="entry name" value="WH-like_DNA-bd_sf"/>
</dbReference>
<dbReference type="SMART" id="SM00421">
    <property type="entry name" value="HTH_LUXR"/>
    <property type="match status" value="1"/>
</dbReference>
<sequence length="234" mass="25300">MREDRVLERIASVLAAEDEDQLHERMGLAVEALEGEHGLFRIRVMRPPLDPVHHAIRCGPPVRGAGRDSWDDLDGPYAFAALDAGEPEPGWRRHGLPAQLPPITPPSSAPWVAAHHGPGADSVLSIARTQVPRAGSAQERRVADALRLLAGVLHVSVMRLAVPRLFARLAPRLTERETTCLRWVAQGKSDGVVATILGVSDSAVHFHMTNVLRKLGVSTRTQAVAKAMALGLIP</sequence>
<dbReference type="PRINTS" id="PR00038">
    <property type="entry name" value="HTHLUXR"/>
</dbReference>
<keyword evidence="1" id="KW-0805">Transcription regulation</keyword>
<comment type="caution">
    <text evidence="5">The sequence shown here is derived from an EMBL/GenBank/DDBJ whole genome shotgun (WGS) entry which is preliminary data.</text>
</comment>
<accession>A0ABR9SE71</accession>